<dbReference type="AlphaFoldDB" id="A0A3P6PFE5"/>
<feature type="non-terminal residue" evidence="2">
    <location>
        <position position="77"/>
    </location>
</feature>
<dbReference type="OrthoDB" id="10255539at2759"/>
<dbReference type="InterPro" id="IPR010935">
    <property type="entry name" value="SMC_hinge"/>
</dbReference>
<name>A0A3P6PFE5_9BILA</name>
<dbReference type="Proteomes" id="UP000271098">
    <property type="component" value="Unassembled WGS sequence"/>
</dbReference>
<organism evidence="2 3">
    <name type="scientific">Gongylonema pulchrum</name>
    <dbReference type="NCBI Taxonomy" id="637853"/>
    <lineage>
        <taxon>Eukaryota</taxon>
        <taxon>Metazoa</taxon>
        <taxon>Ecdysozoa</taxon>
        <taxon>Nematoda</taxon>
        <taxon>Chromadorea</taxon>
        <taxon>Rhabditida</taxon>
        <taxon>Spirurina</taxon>
        <taxon>Spiruromorpha</taxon>
        <taxon>Spiruroidea</taxon>
        <taxon>Gongylonematidae</taxon>
        <taxon>Gongylonema</taxon>
    </lineage>
</organism>
<sequence length="77" mass="8734">MYNIIVKNAQTGRDLLKNGRLAQRVTILPLDKIEGRVGKENVFVAKDLIEYAEELEPAMRHVFGNVFVCTSDDDAKR</sequence>
<dbReference type="GO" id="GO:0051276">
    <property type="term" value="P:chromosome organization"/>
    <property type="evidence" value="ECO:0007669"/>
    <property type="project" value="InterPro"/>
</dbReference>
<keyword evidence="3" id="KW-1185">Reference proteome</keyword>
<feature type="domain" description="SMC hinge" evidence="1">
    <location>
        <begin position="2"/>
        <end position="77"/>
    </location>
</feature>
<dbReference type="Gene3D" id="3.30.70.1620">
    <property type="match status" value="1"/>
</dbReference>
<dbReference type="EMBL" id="UYRT01005332">
    <property type="protein sequence ID" value="VDK38486.1"/>
    <property type="molecule type" value="Genomic_DNA"/>
</dbReference>
<reference evidence="2 3" key="1">
    <citation type="submission" date="2018-11" db="EMBL/GenBank/DDBJ databases">
        <authorList>
            <consortium name="Pathogen Informatics"/>
        </authorList>
    </citation>
    <scope>NUCLEOTIDE SEQUENCE [LARGE SCALE GENOMIC DNA]</scope>
</reference>
<dbReference type="GO" id="GO:0005694">
    <property type="term" value="C:chromosome"/>
    <property type="evidence" value="ECO:0007669"/>
    <property type="project" value="InterPro"/>
</dbReference>
<accession>A0A3P6PFE5</accession>
<protein>
    <recommendedName>
        <fullName evidence="1">SMC hinge domain-containing protein</fullName>
    </recommendedName>
</protein>
<evidence type="ECO:0000313" key="2">
    <source>
        <dbReference type="EMBL" id="VDK38486.1"/>
    </source>
</evidence>
<dbReference type="GO" id="GO:0005524">
    <property type="term" value="F:ATP binding"/>
    <property type="evidence" value="ECO:0007669"/>
    <property type="project" value="InterPro"/>
</dbReference>
<dbReference type="InterPro" id="IPR036277">
    <property type="entry name" value="SMC_hinge_sf"/>
</dbReference>
<evidence type="ECO:0000313" key="3">
    <source>
        <dbReference type="Proteomes" id="UP000271098"/>
    </source>
</evidence>
<dbReference type="Pfam" id="PF06470">
    <property type="entry name" value="SMC_hinge"/>
    <property type="match status" value="1"/>
</dbReference>
<gene>
    <name evidence="2" type="ORF">GPUH_LOCUS3206</name>
</gene>
<dbReference type="SUPFAM" id="SSF75553">
    <property type="entry name" value="Smc hinge domain"/>
    <property type="match status" value="1"/>
</dbReference>
<evidence type="ECO:0000259" key="1">
    <source>
        <dbReference type="Pfam" id="PF06470"/>
    </source>
</evidence>
<proteinExistence type="predicted"/>